<dbReference type="EMBL" id="JAGHQL010000041">
    <property type="protein sequence ID" value="KAH0543007.1"/>
    <property type="molecule type" value="Genomic_DNA"/>
</dbReference>
<dbReference type="CDD" id="cd00048">
    <property type="entry name" value="DSRM_SF"/>
    <property type="match status" value="1"/>
</dbReference>
<feature type="region of interest" description="Disordered" evidence="1">
    <location>
        <begin position="9"/>
        <end position="47"/>
    </location>
</feature>
<feature type="compositionally biased region" description="Polar residues" evidence="1">
    <location>
        <begin position="25"/>
        <end position="40"/>
    </location>
</feature>
<proteinExistence type="predicted"/>
<accession>A0A9P8IES6</accession>
<reference evidence="2" key="1">
    <citation type="submission" date="2021-03" db="EMBL/GenBank/DDBJ databases">
        <title>Comparative genomics and phylogenomic investigation of the class Geoglossomycetes provide insights into ecological specialization and systematics.</title>
        <authorList>
            <person name="Melie T."/>
            <person name="Pirro S."/>
            <person name="Miller A.N."/>
            <person name="Quandt A."/>
        </authorList>
    </citation>
    <scope>NUCLEOTIDE SEQUENCE</scope>
    <source>
        <strain evidence="2">GBOQ0MN5Z8</strain>
    </source>
</reference>
<dbReference type="Proteomes" id="UP000698800">
    <property type="component" value="Unassembled WGS sequence"/>
</dbReference>
<dbReference type="AlphaFoldDB" id="A0A9P8IES6"/>
<sequence>MADLLQSLLTTRPDNPQHRAEAGMYSSSSDARQLNPQQVPGGSLDASEDAADMNHALVDADEFLRNLTPARYEDGPAGVIPALQPVKIGQSRSSVNSVAFHRLAQEKGVTPVFVFKELVPQQFSAKLTLSGQVDIEDAGSWPSKKAAKEAVCEKGIQALMGMEGRVAIPPSSDENWVGKLQNFAMGTQFACELKIDQRPSAPFGGRHVTFLNKKAAKANAAHEALEWLIENGYMGREGPPSKRKRKGGSSGTAAIGPGATVEIKRDARFAQKVNVDDGDLKELCPLIGLSPPEYRITPDPRADSMYSGAAYFNDPILPSGPIGEIRNVFGKKIAKEEISKSVLAYLKEWAKKRGVELRESE</sequence>
<evidence type="ECO:0008006" key="4">
    <source>
        <dbReference type="Google" id="ProtNLM"/>
    </source>
</evidence>
<protein>
    <recommendedName>
        <fullName evidence="4">DRBM domain-containing protein</fullName>
    </recommendedName>
</protein>
<name>A0A9P8IES6_9PEZI</name>
<evidence type="ECO:0000256" key="1">
    <source>
        <dbReference type="SAM" id="MobiDB-lite"/>
    </source>
</evidence>
<dbReference type="SUPFAM" id="SSF54768">
    <property type="entry name" value="dsRNA-binding domain-like"/>
    <property type="match status" value="1"/>
</dbReference>
<organism evidence="2 3">
    <name type="scientific">Glutinoglossum americanum</name>
    <dbReference type="NCBI Taxonomy" id="1670608"/>
    <lineage>
        <taxon>Eukaryota</taxon>
        <taxon>Fungi</taxon>
        <taxon>Dikarya</taxon>
        <taxon>Ascomycota</taxon>
        <taxon>Pezizomycotina</taxon>
        <taxon>Geoglossomycetes</taxon>
        <taxon>Geoglossales</taxon>
        <taxon>Geoglossaceae</taxon>
        <taxon>Glutinoglossum</taxon>
    </lineage>
</organism>
<keyword evidence="3" id="KW-1185">Reference proteome</keyword>
<dbReference type="Gene3D" id="3.30.160.20">
    <property type="match status" value="1"/>
</dbReference>
<dbReference type="OrthoDB" id="5222339at2759"/>
<evidence type="ECO:0000313" key="3">
    <source>
        <dbReference type="Proteomes" id="UP000698800"/>
    </source>
</evidence>
<feature type="region of interest" description="Disordered" evidence="1">
    <location>
        <begin position="236"/>
        <end position="257"/>
    </location>
</feature>
<comment type="caution">
    <text evidence="2">The sequence shown here is derived from an EMBL/GenBank/DDBJ whole genome shotgun (WGS) entry which is preliminary data.</text>
</comment>
<evidence type="ECO:0000313" key="2">
    <source>
        <dbReference type="EMBL" id="KAH0543007.1"/>
    </source>
</evidence>
<gene>
    <name evidence="2" type="ORF">FGG08_002615</name>
</gene>